<accession>U1KU55</accession>
<reference evidence="1" key="1">
    <citation type="journal article" date="2012" name="J. Bacteriol.">
        <title>Genome sequences of type strains of seven species of the marine bacterium Pseudoalteromonas.</title>
        <authorList>
            <person name="Xie B.B."/>
            <person name="Shu Y.L."/>
            <person name="Qin Q.L."/>
            <person name="Rong J.C."/>
            <person name="Zhang X.Y."/>
            <person name="Chen X.L."/>
            <person name="Shi M."/>
            <person name="He H.L."/>
            <person name="Zhou B.C."/>
            <person name="Zhang Y.Z."/>
        </authorList>
    </citation>
    <scope>NUCLEOTIDE SEQUENCE [LARGE SCALE GENOMIC DNA]</scope>
    <source>
        <strain evidence="1">NCIMB 1889</strain>
    </source>
</reference>
<evidence type="ECO:0000313" key="1">
    <source>
        <dbReference type="EMBL" id="ERG20484.1"/>
    </source>
</evidence>
<protein>
    <submittedName>
        <fullName evidence="1">Uncharacterized protein</fullName>
    </submittedName>
</protein>
<dbReference type="Gene3D" id="2.60.40.2870">
    <property type="match status" value="1"/>
</dbReference>
<reference evidence="1" key="2">
    <citation type="submission" date="2013-04" db="EMBL/GenBank/DDBJ databases">
        <title>Genome sequence of Pseudoalteromonas citrea.</title>
        <authorList>
            <person name="Xie B.-B."/>
            <person name="Rong J.-C."/>
            <person name="Qin Q.-L."/>
            <person name="Shu Y.-L."/>
            <person name="Zhang Y.-Z."/>
        </authorList>
    </citation>
    <scope>NUCLEOTIDE SEQUENCE</scope>
    <source>
        <strain evidence="1">NCIMB 1889</strain>
    </source>
</reference>
<dbReference type="OrthoDB" id="6291193at2"/>
<dbReference type="AlphaFoldDB" id="U1KU55"/>
<dbReference type="InterPro" id="IPR032624">
    <property type="entry name" value="DUF4879"/>
</dbReference>
<comment type="caution">
    <text evidence="1">The sequence shown here is derived from an EMBL/GenBank/DDBJ whole genome shotgun (WGS) entry which is preliminary data.</text>
</comment>
<dbReference type="EMBL" id="AHBZ02000024">
    <property type="protein sequence ID" value="ERG20484.1"/>
    <property type="molecule type" value="Genomic_DNA"/>
</dbReference>
<name>U1KU55_9GAMM</name>
<proteinExistence type="predicted"/>
<dbReference type="Pfam" id="PF16219">
    <property type="entry name" value="DUF4879"/>
    <property type="match status" value="1"/>
</dbReference>
<organism evidence="1">
    <name type="scientific">Pseudoalteromonas citrea DSM 8771</name>
    <dbReference type="NCBI Taxonomy" id="1117314"/>
    <lineage>
        <taxon>Bacteria</taxon>
        <taxon>Pseudomonadati</taxon>
        <taxon>Pseudomonadota</taxon>
        <taxon>Gammaproteobacteria</taxon>
        <taxon>Alteromonadales</taxon>
        <taxon>Pseudoalteromonadaceae</taxon>
        <taxon>Pseudoalteromonas</taxon>
    </lineage>
</organism>
<gene>
    <name evidence="1" type="ORF">PCIT_01460</name>
</gene>
<sequence>MLLLTIVINTPLVWRIDADLGVSISSPIQNLQTIENLQHDYELQEYVDLLKHEIRENHANYQLYVESLDQDSEIVPLAPAPKITYLEIRGVYSALYRKWDYVDQNAFSTNQDHGGQFYALTLEYGYAQPSSRRFQINGTTLKLETSEPVKDSGNTVIGWINYWKNPMADFTSGNATYNETSINFPYNQESDRLFIR</sequence>